<dbReference type="Gene3D" id="3.40.50.150">
    <property type="entry name" value="Vaccinia Virus protein VP39"/>
    <property type="match status" value="1"/>
</dbReference>
<dbReference type="PANTHER" id="PTHR23290">
    <property type="entry name" value="RRNA N6-ADENOSINE-METHYLTRANSFERASE METTL5"/>
    <property type="match status" value="1"/>
</dbReference>
<dbReference type="InterPro" id="IPR002052">
    <property type="entry name" value="DNA_methylase_N6_adenine_CS"/>
</dbReference>
<evidence type="ECO:0000256" key="3">
    <source>
        <dbReference type="SAM" id="MobiDB-lite"/>
    </source>
</evidence>
<sequence length="304" mass="33314">MGFFPRPLNTCSPLVLRACRANTDWSGECPAQDSSAGLPVPALKTLRPLGVRGASVSPPRLAGSKSSTTSTPRRPSCARLAPEQRRRRRAGEEMKLKQLEGLLGGLTQFPAPKVELEQYPTGPHIASRMLYTAENSFNDITGKVVADFGCGCGTLAVASALLDAEHVIGIDVDPQSLELAQENAADLELDIDLIWSDIKNLNLKGFHIDTVVMNPPFGTRKKGADMEFLSMGLKVASQAVYSLHKTSTREHIKKAALRDFNAASAEVLCELRYDLPQSYKFHKKREVDIAVDLWRFVPNARRSS</sequence>
<dbReference type="OMA" id="DVVYSIH"/>
<evidence type="ECO:0000313" key="5">
    <source>
        <dbReference type="EMBL" id="TKW20065.1"/>
    </source>
</evidence>
<protein>
    <recommendedName>
        <fullName evidence="2">Methyltransferase-like protein 5</fullName>
    </recommendedName>
</protein>
<evidence type="ECO:0000256" key="1">
    <source>
        <dbReference type="ARBA" id="ARBA00009741"/>
    </source>
</evidence>
<evidence type="ECO:0000259" key="4">
    <source>
        <dbReference type="Pfam" id="PF05175"/>
    </source>
</evidence>
<reference evidence="5" key="1">
    <citation type="submission" date="2019-03" db="EMBL/GenBank/DDBJ databases">
        <title>WGS assembly of Setaria viridis.</title>
        <authorList>
            <person name="Huang P."/>
            <person name="Jenkins J."/>
            <person name="Grimwood J."/>
            <person name="Barry K."/>
            <person name="Healey A."/>
            <person name="Mamidi S."/>
            <person name="Sreedasyam A."/>
            <person name="Shu S."/>
            <person name="Feldman M."/>
            <person name="Wu J."/>
            <person name="Yu Y."/>
            <person name="Chen C."/>
            <person name="Johnson J."/>
            <person name="Rokhsar D."/>
            <person name="Baxter I."/>
            <person name="Schmutz J."/>
            <person name="Brutnell T."/>
            <person name="Kellogg E."/>
        </authorList>
    </citation>
    <scope>NUCLEOTIDE SEQUENCE [LARGE SCALE GENOMIC DNA]</scope>
</reference>
<evidence type="ECO:0000256" key="2">
    <source>
        <dbReference type="ARBA" id="ARBA00041374"/>
    </source>
</evidence>
<feature type="region of interest" description="Disordered" evidence="3">
    <location>
        <begin position="51"/>
        <end position="92"/>
    </location>
</feature>
<dbReference type="InterPro" id="IPR007848">
    <property type="entry name" value="Small_mtfrase_dom"/>
</dbReference>
<dbReference type="Pfam" id="PF05175">
    <property type="entry name" value="MTS"/>
    <property type="match status" value="1"/>
</dbReference>
<dbReference type="EMBL" id="CM016555">
    <property type="protein sequence ID" value="TKW20065.1"/>
    <property type="molecule type" value="Genomic_DNA"/>
</dbReference>
<feature type="domain" description="Methyltransferase small" evidence="4">
    <location>
        <begin position="137"/>
        <end position="222"/>
    </location>
</feature>
<dbReference type="InterPro" id="IPR029063">
    <property type="entry name" value="SAM-dependent_MTases_sf"/>
</dbReference>
<dbReference type="Gramene" id="TKW20065">
    <property type="protein sequence ID" value="TKW20065"/>
    <property type="gene ID" value="SEVIR_4G060900v2"/>
</dbReference>
<proteinExistence type="inferred from homology"/>
<comment type="similarity">
    <text evidence="1">Belongs to the methyltransferase superfamily. PrmA family.</text>
</comment>
<dbReference type="InterPro" id="IPR051720">
    <property type="entry name" value="rRNA_MeTrfase/Polyamine_Synth"/>
</dbReference>
<dbReference type="PANTHER" id="PTHR23290:SF0">
    <property type="entry name" value="RRNA N6-ADENOSINE-METHYLTRANSFERASE METTL5"/>
    <property type="match status" value="1"/>
</dbReference>
<dbReference type="GO" id="GO:0003676">
    <property type="term" value="F:nucleic acid binding"/>
    <property type="evidence" value="ECO:0007669"/>
    <property type="project" value="InterPro"/>
</dbReference>
<dbReference type="GO" id="GO:0008988">
    <property type="term" value="F:rRNA (adenine-N6-)-methyltransferase activity"/>
    <property type="evidence" value="ECO:0007669"/>
    <property type="project" value="TreeGrafter"/>
</dbReference>
<dbReference type="CDD" id="cd02440">
    <property type="entry name" value="AdoMet_MTases"/>
    <property type="match status" value="1"/>
</dbReference>
<organism evidence="5 6">
    <name type="scientific">Setaria viridis</name>
    <name type="common">Green bristlegrass</name>
    <name type="synonym">Setaria italica subsp. viridis</name>
    <dbReference type="NCBI Taxonomy" id="4556"/>
    <lineage>
        <taxon>Eukaryota</taxon>
        <taxon>Viridiplantae</taxon>
        <taxon>Streptophyta</taxon>
        <taxon>Embryophyta</taxon>
        <taxon>Tracheophyta</taxon>
        <taxon>Spermatophyta</taxon>
        <taxon>Magnoliopsida</taxon>
        <taxon>Liliopsida</taxon>
        <taxon>Poales</taxon>
        <taxon>Poaceae</taxon>
        <taxon>PACMAD clade</taxon>
        <taxon>Panicoideae</taxon>
        <taxon>Panicodae</taxon>
        <taxon>Paniceae</taxon>
        <taxon>Cenchrinae</taxon>
        <taxon>Setaria</taxon>
    </lineage>
</organism>
<gene>
    <name evidence="5" type="ORF">SEVIR_4G060900v2</name>
</gene>
<keyword evidence="6" id="KW-1185">Reference proteome</keyword>
<name>A0A4U6UX11_SETVI</name>
<dbReference type="PROSITE" id="PS00092">
    <property type="entry name" value="N6_MTASE"/>
    <property type="match status" value="1"/>
</dbReference>
<evidence type="ECO:0000313" key="6">
    <source>
        <dbReference type="Proteomes" id="UP000298652"/>
    </source>
</evidence>
<feature type="compositionally biased region" description="Low complexity" evidence="3">
    <location>
        <begin position="66"/>
        <end position="75"/>
    </location>
</feature>
<dbReference type="AlphaFoldDB" id="A0A4U6UX11"/>
<accession>A0A4U6UX11</accession>
<dbReference type="Proteomes" id="UP000298652">
    <property type="component" value="Chromosome 4"/>
</dbReference>
<dbReference type="SUPFAM" id="SSF53335">
    <property type="entry name" value="S-adenosyl-L-methionine-dependent methyltransferases"/>
    <property type="match status" value="1"/>
</dbReference>